<feature type="compositionally biased region" description="Acidic residues" evidence="2">
    <location>
        <begin position="449"/>
        <end position="464"/>
    </location>
</feature>
<feature type="region of interest" description="Disordered" evidence="2">
    <location>
        <begin position="444"/>
        <end position="555"/>
    </location>
</feature>
<evidence type="ECO:0000256" key="2">
    <source>
        <dbReference type="SAM" id="MobiDB-lite"/>
    </source>
</evidence>
<dbReference type="EMBL" id="CALLCH030000021">
    <property type="protein sequence ID" value="CAI4219971.1"/>
    <property type="molecule type" value="Genomic_DNA"/>
</dbReference>
<keyword evidence="1" id="KW-0175">Coiled coil</keyword>
<accession>A0A9P1MFB1</accession>
<feature type="compositionally biased region" description="Basic and acidic residues" evidence="2">
    <location>
        <begin position="156"/>
        <end position="168"/>
    </location>
</feature>
<feature type="coiled-coil region" evidence="1">
    <location>
        <begin position="294"/>
        <end position="321"/>
    </location>
</feature>
<sequence>MVVGSRRFRLAPLLQTPSPSSPLSTRVPKNPGLVVVITHGGLGCDPTLSSTKTLVSFRPNPNLMAESTPAKSDAGTPGPKYPAPKDKVCQYCGVAFTSSSLGRHLDQFIKDKKPKRPDDVHDVDEIRRLRGGITRRQPRNSLRAGRETLTPVSTPKLRDSSATHEGLRAKSPFSPKEKNDSVNGWEGRKPPDPKAQLVASCQKPNRCFFIPIRLQPLTLDFPALALRCLCAPPTLFSSTQYPSPTSWSIQAPAHREFEALGAYFRDEFKNWRVKCATATTILSEELKFATNSPPRDMKAEIKQAEERCNELESQIQDHLQSSFAVWERLSTQRQDELWHLEMARSVGSRHKELEVMREERQTMTQRIAHLEAQVEQLSRWQNPKEFNVMAPQTIPVDPLALNHLLEASISGAKGVGLKSDDRHVDLTTVVSRAIERWRHVIADTTGDSSMEDSDADGDADGDADIDNHIEDVDVDVDVDVDDADDADDVDVDDEGDGDGDADADDDGDEDGDAEMEDDVGFSMLQARQQLQQAQQQQQQQQQQQKTPGRAGPVEL</sequence>
<evidence type="ECO:0000256" key="1">
    <source>
        <dbReference type="SAM" id="Coils"/>
    </source>
</evidence>
<dbReference type="OrthoDB" id="3905365at2759"/>
<feature type="compositionally biased region" description="Low complexity" evidence="2">
    <location>
        <begin position="524"/>
        <end position="544"/>
    </location>
</feature>
<feature type="compositionally biased region" description="Basic and acidic residues" evidence="2">
    <location>
        <begin position="175"/>
        <end position="192"/>
    </location>
</feature>
<keyword evidence="4" id="KW-1185">Reference proteome</keyword>
<dbReference type="Proteomes" id="UP000838763">
    <property type="component" value="Unassembled WGS sequence"/>
</dbReference>
<gene>
    <name evidence="3" type="ORF">PPNO1_LOCUS9512</name>
</gene>
<feature type="region of interest" description="Disordered" evidence="2">
    <location>
        <begin position="134"/>
        <end position="195"/>
    </location>
</feature>
<organism evidence="3 4">
    <name type="scientific">Parascedosporium putredinis</name>
    <dbReference type="NCBI Taxonomy" id="1442378"/>
    <lineage>
        <taxon>Eukaryota</taxon>
        <taxon>Fungi</taxon>
        <taxon>Dikarya</taxon>
        <taxon>Ascomycota</taxon>
        <taxon>Pezizomycotina</taxon>
        <taxon>Sordariomycetes</taxon>
        <taxon>Hypocreomycetidae</taxon>
        <taxon>Microascales</taxon>
        <taxon>Microascaceae</taxon>
        <taxon>Parascedosporium</taxon>
    </lineage>
</organism>
<reference evidence="3" key="1">
    <citation type="submission" date="2022-11" db="EMBL/GenBank/DDBJ databases">
        <authorList>
            <person name="Scott C."/>
            <person name="Bruce N."/>
        </authorList>
    </citation>
    <scope>NUCLEOTIDE SEQUENCE</scope>
</reference>
<name>A0A9P1MFB1_9PEZI</name>
<comment type="caution">
    <text evidence="3">The sequence shown here is derived from an EMBL/GenBank/DDBJ whole genome shotgun (WGS) entry which is preliminary data.</text>
</comment>
<evidence type="ECO:0000313" key="3">
    <source>
        <dbReference type="EMBL" id="CAI4219971.1"/>
    </source>
</evidence>
<feature type="compositionally biased region" description="Acidic residues" evidence="2">
    <location>
        <begin position="472"/>
        <end position="519"/>
    </location>
</feature>
<dbReference type="AlphaFoldDB" id="A0A9P1MFB1"/>
<proteinExistence type="predicted"/>
<evidence type="ECO:0000313" key="4">
    <source>
        <dbReference type="Proteomes" id="UP000838763"/>
    </source>
</evidence>
<protein>
    <submittedName>
        <fullName evidence="3">Uncharacterized protein</fullName>
    </submittedName>
</protein>